<keyword evidence="4 7" id="KW-0472">Membrane</keyword>
<evidence type="ECO:0000256" key="4">
    <source>
        <dbReference type="ARBA" id="ARBA00023136"/>
    </source>
</evidence>
<evidence type="ECO:0000256" key="1">
    <source>
        <dbReference type="ARBA" id="ARBA00004141"/>
    </source>
</evidence>
<evidence type="ECO:0000313" key="8">
    <source>
        <dbReference type="EMBL" id="CDI05649.1"/>
    </source>
</evidence>
<gene>
    <name evidence="8" type="ORF">NITUZ_30341</name>
</gene>
<organism evidence="8 9">
    <name type="scientific">Candidatus Nitrosotenuis uzonensis</name>
    <dbReference type="NCBI Taxonomy" id="1407055"/>
    <lineage>
        <taxon>Archaea</taxon>
        <taxon>Nitrososphaerota</taxon>
        <taxon>Candidatus Nitrosotenuis</taxon>
    </lineage>
</organism>
<dbReference type="Proteomes" id="UP000018159">
    <property type="component" value="Unassembled WGS sequence"/>
</dbReference>
<feature type="coiled-coil region" evidence="5">
    <location>
        <begin position="480"/>
        <end position="514"/>
    </location>
</feature>
<sequence length="515" mass="58225">MKLFGKKVQDSSETDRTQRTISIIKKLQQNNLGDKTRLENMLIDLEEGLPLDADAKTYLKSLYEQYKEHRQTHAASPPAQIRQDSSVESRKSEENKIEVLEIIQYAKKLRAMNMGESWRLDYVINTLERGDPLFSSDMEYVQSMIARHFNVGTDNVIHQQTQHIRYVQPQTGKKDAVKKKIPDIKSVLTWHAPPKFIDGALLTIRLGLAFIFIWAGIGKIANPISTLDMIDDLGLNLTASADTVTMFGMLEIIAAVMVLTGAATRIGAAIHLGILVWAQLIFGFSYVVGPSLWKDVAIIGAAILLIICGSGKFGIDGILKSSKTVKSKESISPEINHNVYHESTDVSQRHQNTDGQNTSKFGFFAKRTSRYGDSQIKDDKFFVKQNLEKERADSEKILFSNTQSRPANSPAHEYKSSEYNYKVLDKEHTYNNVECDRITDTIEMSSLIKEIKQEKLDMHHTSRYESTKDSNLRPAIQNTSESIQARLDAKILEIKRLKDNLNAILDDLMAIKKEL</sequence>
<evidence type="ECO:0000313" key="9">
    <source>
        <dbReference type="Proteomes" id="UP000018159"/>
    </source>
</evidence>
<evidence type="ECO:0008006" key="10">
    <source>
        <dbReference type="Google" id="ProtNLM"/>
    </source>
</evidence>
<dbReference type="Pfam" id="PF07681">
    <property type="entry name" value="DoxX"/>
    <property type="match status" value="1"/>
</dbReference>
<keyword evidence="5" id="KW-0175">Coiled coil</keyword>
<evidence type="ECO:0000256" key="2">
    <source>
        <dbReference type="ARBA" id="ARBA00022692"/>
    </source>
</evidence>
<comment type="subcellular location">
    <subcellularLocation>
        <location evidence="1">Membrane</location>
        <topology evidence="1">Multi-pass membrane protein</topology>
    </subcellularLocation>
</comment>
<proteinExistence type="predicted"/>
<feature type="region of interest" description="Disordered" evidence="6">
    <location>
        <begin position="69"/>
        <end position="90"/>
    </location>
</feature>
<dbReference type="InterPro" id="IPR032808">
    <property type="entry name" value="DoxX"/>
</dbReference>
<dbReference type="GO" id="GO:0016020">
    <property type="term" value="C:membrane"/>
    <property type="evidence" value="ECO:0007669"/>
    <property type="project" value="UniProtKB-SubCell"/>
</dbReference>
<evidence type="ECO:0000256" key="5">
    <source>
        <dbReference type="SAM" id="Coils"/>
    </source>
</evidence>
<dbReference type="RefSeq" id="WP_048195624.1">
    <property type="nucleotide sequence ID" value="NZ_CBTY010000008.1"/>
</dbReference>
<evidence type="ECO:0000256" key="3">
    <source>
        <dbReference type="ARBA" id="ARBA00022989"/>
    </source>
</evidence>
<feature type="transmembrane region" description="Helical" evidence="7">
    <location>
        <begin position="237"/>
        <end position="259"/>
    </location>
</feature>
<evidence type="ECO:0000256" key="6">
    <source>
        <dbReference type="SAM" id="MobiDB-lite"/>
    </source>
</evidence>
<dbReference type="EMBL" id="CBTY010000008">
    <property type="protein sequence ID" value="CDI05649.1"/>
    <property type="molecule type" value="Genomic_DNA"/>
</dbReference>
<keyword evidence="3 7" id="KW-1133">Transmembrane helix</keyword>
<dbReference type="AlphaFoldDB" id="V6ASW0"/>
<accession>V6ASW0</accession>
<feature type="transmembrane region" description="Helical" evidence="7">
    <location>
        <begin position="196"/>
        <end position="217"/>
    </location>
</feature>
<comment type="caution">
    <text evidence="8">The sequence shown here is derived from an EMBL/GenBank/DDBJ whole genome shotgun (WGS) entry which is preliminary data.</text>
</comment>
<evidence type="ECO:0000256" key="7">
    <source>
        <dbReference type="SAM" id="Phobius"/>
    </source>
</evidence>
<protein>
    <recommendedName>
        <fullName evidence="10">DoxX family protein</fullName>
    </recommendedName>
</protein>
<feature type="transmembrane region" description="Helical" evidence="7">
    <location>
        <begin position="298"/>
        <end position="319"/>
    </location>
</feature>
<name>V6ASW0_9ARCH</name>
<feature type="transmembrane region" description="Helical" evidence="7">
    <location>
        <begin position="266"/>
        <end position="286"/>
    </location>
</feature>
<keyword evidence="9" id="KW-1185">Reference proteome</keyword>
<reference evidence="8 9" key="1">
    <citation type="journal article" date="2013" name="PLoS ONE">
        <title>Enrichment and Genome Sequence of the Group I.1a Ammonia-Oxidizing Archaeon ?Ca. Nitrosotenuis uzonensis? Representing a Clade Globally.</title>
        <authorList>
            <person name="Lebedeva E.V."/>
            <person name="Hatzenpichler R."/>
            <person name="Pelletier E."/>
            <person name="Schuster N."/>
            <person name="Hauzmayer S."/>
            <person name="Bulaev A."/>
            <person name="Grigor'eva N.V."/>
            <person name="Galushko A."/>
            <person name="Schmid M."/>
            <person name="Palatinszky M."/>
            <person name="Le Paslier D."/>
            <person name="Daims H."/>
            <person name="Wagner M."/>
        </authorList>
    </citation>
    <scope>NUCLEOTIDE SEQUENCE [LARGE SCALE GENOMIC DNA]</scope>
    <source>
        <strain evidence="8 9">N4</strain>
    </source>
</reference>
<keyword evidence="2 7" id="KW-0812">Transmembrane</keyword>